<gene>
    <name evidence="1" type="ORF">J2Z66_005765</name>
</gene>
<protein>
    <recommendedName>
        <fullName evidence="3">DUF3231 family protein</fullName>
    </recommendedName>
</protein>
<dbReference type="InterPro" id="IPR012347">
    <property type="entry name" value="Ferritin-like"/>
</dbReference>
<comment type="caution">
    <text evidence="1">The sequence shown here is derived from an EMBL/GenBank/DDBJ whole genome shotgun (WGS) entry which is preliminary data.</text>
</comment>
<dbReference type="Gene3D" id="1.20.1260.10">
    <property type="match status" value="2"/>
</dbReference>
<evidence type="ECO:0000313" key="1">
    <source>
        <dbReference type="EMBL" id="MBP1994139.1"/>
    </source>
</evidence>
<name>A0ABS4J5S2_9BACL</name>
<dbReference type="EMBL" id="JAGGLB010000023">
    <property type="protein sequence ID" value="MBP1994139.1"/>
    <property type="molecule type" value="Genomic_DNA"/>
</dbReference>
<dbReference type="RefSeq" id="WP_209975992.1">
    <property type="nucleotide sequence ID" value="NZ_JAGGLB010000023.1"/>
</dbReference>
<proteinExistence type="predicted"/>
<keyword evidence="2" id="KW-1185">Reference proteome</keyword>
<evidence type="ECO:0000313" key="2">
    <source>
        <dbReference type="Proteomes" id="UP001519287"/>
    </source>
</evidence>
<organism evidence="1 2">
    <name type="scientific">Paenibacillus eucommiae</name>
    <dbReference type="NCBI Taxonomy" id="1355755"/>
    <lineage>
        <taxon>Bacteria</taxon>
        <taxon>Bacillati</taxon>
        <taxon>Bacillota</taxon>
        <taxon>Bacilli</taxon>
        <taxon>Bacillales</taxon>
        <taxon>Paenibacillaceae</taxon>
        <taxon>Paenibacillus</taxon>
    </lineage>
</organism>
<dbReference type="Pfam" id="PF11553">
    <property type="entry name" value="DUF3231"/>
    <property type="match status" value="2"/>
</dbReference>
<accession>A0ABS4J5S2</accession>
<sequence>MENTAEIRLTSTETSHLWSGYLFESLVHHMCICFVNHIQDDDIKEFYEICLTISKDHVNGITSILKQENFPIPRGITSEDINPNVPRLFSDVYMLNYVKNMAKFALTIIVIAYGESSRDDVRKLLKKHLDDLEMVDQKATELLLAKGIYSYPPFIPVPKQVDFVKKQNFLTGFFGNKRPLSAIEIRQLFHTALQNALGKAMLMGFSQVAKSKDIRNYFEKGKEISNKFYKEVTDVLNDEDISIPSTFDGEVFDTTEPPFSDRLMLLHVLILGSYGIGNYGMGLGTIHRRDLAALFARMMAESSLYSEDGANIMIENGWLEQPPLAPNREALANI</sequence>
<reference evidence="1 2" key="1">
    <citation type="submission" date="2021-03" db="EMBL/GenBank/DDBJ databases">
        <title>Genomic Encyclopedia of Type Strains, Phase IV (KMG-IV): sequencing the most valuable type-strain genomes for metagenomic binning, comparative biology and taxonomic classification.</title>
        <authorList>
            <person name="Goeker M."/>
        </authorList>
    </citation>
    <scope>NUCLEOTIDE SEQUENCE [LARGE SCALE GENOMIC DNA]</scope>
    <source>
        <strain evidence="1 2">DSM 26048</strain>
    </source>
</reference>
<evidence type="ECO:0008006" key="3">
    <source>
        <dbReference type="Google" id="ProtNLM"/>
    </source>
</evidence>
<dbReference type="InterPro" id="IPR021617">
    <property type="entry name" value="DUF3231"/>
</dbReference>
<dbReference type="Proteomes" id="UP001519287">
    <property type="component" value="Unassembled WGS sequence"/>
</dbReference>